<dbReference type="STRING" id="1121131.SAMN02745229_02177"/>
<proteinExistence type="predicted"/>
<evidence type="ECO:0000313" key="3">
    <source>
        <dbReference type="Proteomes" id="UP000184278"/>
    </source>
</evidence>
<protein>
    <submittedName>
        <fullName evidence="2">Uncharacterized protein</fullName>
    </submittedName>
</protein>
<keyword evidence="3" id="KW-1185">Reference proteome</keyword>
<dbReference type="RefSeq" id="WP_139263744.1">
    <property type="nucleotide sequence ID" value="NZ_FQXK01000017.1"/>
</dbReference>
<name>A0A1M5ZDX7_BUTFI</name>
<dbReference type="Proteomes" id="UP000184278">
    <property type="component" value="Unassembled WGS sequence"/>
</dbReference>
<feature type="transmembrane region" description="Helical" evidence="1">
    <location>
        <begin position="156"/>
        <end position="177"/>
    </location>
</feature>
<keyword evidence="1" id="KW-0812">Transmembrane</keyword>
<reference evidence="3" key="1">
    <citation type="submission" date="2016-11" db="EMBL/GenBank/DDBJ databases">
        <authorList>
            <person name="Varghese N."/>
            <person name="Submissions S."/>
        </authorList>
    </citation>
    <scope>NUCLEOTIDE SEQUENCE [LARGE SCALE GENOMIC DNA]</scope>
    <source>
        <strain evidence="3">DSM 3071</strain>
    </source>
</reference>
<dbReference type="OrthoDB" id="2003011at2"/>
<evidence type="ECO:0000256" key="1">
    <source>
        <dbReference type="SAM" id="Phobius"/>
    </source>
</evidence>
<sequence>MDSVLYKPRNEEIQIQLRRYRDVLALNGGMVIALSLWDVIKVFIGFFLGEETIAKIIGNIMSQMDESVINPKYENVVNIIMWAVFLMVILLFSMALFLYHLYIGLNAFRAGRQTAKKKRSFYLVLTLLSALFAVFFMISNAYSLIKGVDVSGNVDFAYFVMETTAAINYVSILYAAYKIRKLEDAGSKKR</sequence>
<dbReference type="AlphaFoldDB" id="A0A1M5ZDX7"/>
<organism evidence="2 3">
    <name type="scientific">Butyrivibrio fibrisolvens DSM 3071</name>
    <dbReference type="NCBI Taxonomy" id="1121131"/>
    <lineage>
        <taxon>Bacteria</taxon>
        <taxon>Bacillati</taxon>
        <taxon>Bacillota</taxon>
        <taxon>Clostridia</taxon>
        <taxon>Lachnospirales</taxon>
        <taxon>Lachnospiraceae</taxon>
        <taxon>Butyrivibrio</taxon>
    </lineage>
</organism>
<dbReference type="EMBL" id="FQXK01000017">
    <property type="protein sequence ID" value="SHI22369.1"/>
    <property type="molecule type" value="Genomic_DNA"/>
</dbReference>
<dbReference type="GeneID" id="89509659"/>
<gene>
    <name evidence="2" type="ORF">SAMN02745229_02177</name>
</gene>
<feature type="transmembrane region" description="Helical" evidence="1">
    <location>
        <begin position="24"/>
        <end position="48"/>
    </location>
</feature>
<keyword evidence="1" id="KW-0472">Membrane</keyword>
<keyword evidence="1" id="KW-1133">Transmembrane helix</keyword>
<accession>A0A1M5ZDX7</accession>
<feature type="transmembrane region" description="Helical" evidence="1">
    <location>
        <begin position="121"/>
        <end position="144"/>
    </location>
</feature>
<evidence type="ECO:0000313" key="2">
    <source>
        <dbReference type="EMBL" id="SHI22369.1"/>
    </source>
</evidence>
<feature type="transmembrane region" description="Helical" evidence="1">
    <location>
        <begin position="79"/>
        <end position="101"/>
    </location>
</feature>